<gene>
    <name evidence="2" type="ordered locus">Isop_2562</name>
</gene>
<evidence type="ECO:0000256" key="1">
    <source>
        <dbReference type="SAM" id="MobiDB-lite"/>
    </source>
</evidence>
<evidence type="ECO:0000313" key="2">
    <source>
        <dbReference type="EMBL" id="ADV63133.1"/>
    </source>
</evidence>
<protein>
    <submittedName>
        <fullName evidence="2">Uncharacterized protein</fullName>
    </submittedName>
</protein>
<proteinExistence type="predicted"/>
<organism evidence="2 3">
    <name type="scientific">Isosphaera pallida (strain ATCC 43644 / DSM 9630 / IS1B)</name>
    <dbReference type="NCBI Taxonomy" id="575540"/>
    <lineage>
        <taxon>Bacteria</taxon>
        <taxon>Pseudomonadati</taxon>
        <taxon>Planctomycetota</taxon>
        <taxon>Planctomycetia</taxon>
        <taxon>Isosphaerales</taxon>
        <taxon>Isosphaeraceae</taxon>
        <taxon>Isosphaera</taxon>
    </lineage>
</organism>
<keyword evidence="3" id="KW-1185">Reference proteome</keyword>
<reference key="1">
    <citation type="submission" date="2010-11" db="EMBL/GenBank/DDBJ databases">
        <title>The complete sequence of chromosome of Isophaera pallida ATCC 43644.</title>
        <authorList>
            <consortium name="US DOE Joint Genome Institute (JGI-PGF)"/>
            <person name="Lucas S."/>
            <person name="Copeland A."/>
            <person name="Lapidus A."/>
            <person name="Bruce D."/>
            <person name="Goodwin L."/>
            <person name="Pitluck S."/>
            <person name="Kyrpides N."/>
            <person name="Mavromatis K."/>
            <person name="Pagani I."/>
            <person name="Ivanova N."/>
            <person name="Saunders E."/>
            <person name="Brettin T."/>
            <person name="Detter J.C."/>
            <person name="Han C."/>
            <person name="Tapia R."/>
            <person name="Land M."/>
            <person name="Hauser L."/>
            <person name="Markowitz V."/>
            <person name="Cheng J.-F."/>
            <person name="Hugenholtz P."/>
            <person name="Woyke T."/>
            <person name="Wu D."/>
            <person name="Eisen J.A."/>
        </authorList>
    </citation>
    <scope>NUCLEOTIDE SEQUENCE</scope>
    <source>
        <strain>ATCC 43644</strain>
    </source>
</reference>
<dbReference type="KEGG" id="ipa:Isop_2562"/>
<dbReference type="AlphaFoldDB" id="E8QYD8"/>
<name>E8QYD8_ISOPI</name>
<reference evidence="2 3" key="2">
    <citation type="journal article" date="2011" name="Stand. Genomic Sci.">
        <title>Complete genome sequence of Isosphaera pallida type strain (IS1B).</title>
        <authorList>
            <consortium name="US DOE Joint Genome Institute (JGI-PGF)"/>
            <person name="Goker M."/>
            <person name="Cleland D."/>
            <person name="Saunders E."/>
            <person name="Lapidus A."/>
            <person name="Nolan M."/>
            <person name="Lucas S."/>
            <person name="Hammon N."/>
            <person name="Deshpande S."/>
            <person name="Cheng J.F."/>
            <person name="Tapia R."/>
            <person name="Han C."/>
            <person name="Goodwin L."/>
            <person name="Pitluck S."/>
            <person name="Liolios K."/>
            <person name="Pagani I."/>
            <person name="Ivanova N."/>
            <person name="Mavromatis K."/>
            <person name="Pati A."/>
            <person name="Chen A."/>
            <person name="Palaniappan K."/>
            <person name="Land M."/>
            <person name="Hauser L."/>
            <person name="Chang Y.J."/>
            <person name="Jeffries C.D."/>
            <person name="Detter J.C."/>
            <person name="Beck B."/>
            <person name="Woyke T."/>
            <person name="Bristow J."/>
            <person name="Eisen J.A."/>
            <person name="Markowitz V."/>
            <person name="Hugenholtz P."/>
            <person name="Kyrpides N.C."/>
            <person name="Klenk H.P."/>
        </authorList>
    </citation>
    <scope>NUCLEOTIDE SEQUENCE [LARGE SCALE GENOMIC DNA]</scope>
    <source>
        <strain evidence="3">ATCC 43644 / DSM 9630 / IS1B</strain>
    </source>
</reference>
<dbReference type="HOGENOM" id="CLU_2232885_0_0_0"/>
<accession>E8QYD8</accession>
<dbReference type="EMBL" id="CP002353">
    <property type="protein sequence ID" value="ADV63133.1"/>
    <property type="molecule type" value="Genomic_DNA"/>
</dbReference>
<dbReference type="InParanoid" id="E8QYD8"/>
<feature type="compositionally biased region" description="Basic and acidic residues" evidence="1">
    <location>
        <begin position="65"/>
        <end position="83"/>
    </location>
</feature>
<sequence>MVGNLFPCFLAHGEAVRSRRVVERGQKGRSTLESRPVWSSLGFKFTRFEVLGKGCGRPRLWGVREEDSRDERRRRQETPKDSVEVVSRITAGGHGIFLTNSPKAG</sequence>
<feature type="region of interest" description="Disordered" evidence="1">
    <location>
        <begin position="65"/>
        <end position="84"/>
    </location>
</feature>
<dbReference type="Proteomes" id="UP000008631">
    <property type="component" value="Chromosome"/>
</dbReference>
<evidence type="ECO:0000313" key="3">
    <source>
        <dbReference type="Proteomes" id="UP000008631"/>
    </source>
</evidence>